<comment type="caution">
    <text evidence="2">The sequence shown here is derived from an EMBL/GenBank/DDBJ whole genome shotgun (WGS) entry which is preliminary data.</text>
</comment>
<feature type="compositionally biased region" description="Polar residues" evidence="1">
    <location>
        <begin position="246"/>
        <end position="255"/>
    </location>
</feature>
<keyword evidence="3" id="KW-1185">Reference proteome</keyword>
<dbReference type="EMBL" id="JAHFZB010000028">
    <property type="protein sequence ID" value="KAK6472904.1"/>
    <property type="molecule type" value="Genomic_DNA"/>
</dbReference>
<evidence type="ECO:0000313" key="3">
    <source>
        <dbReference type="Proteomes" id="UP001369086"/>
    </source>
</evidence>
<name>A0ABR0YKF7_HUSHU</name>
<proteinExistence type="predicted"/>
<evidence type="ECO:0000256" key="1">
    <source>
        <dbReference type="SAM" id="MobiDB-lite"/>
    </source>
</evidence>
<evidence type="ECO:0000313" key="2">
    <source>
        <dbReference type="EMBL" id="KAK6472904.1"/>
    </source>
</evidence>
<sequence length="304" mass="32204">MSSGGPGPGSVPGPGSSRAPRGPAPPGSEQVGFLEEWKAKRERLKLRSSGNGTGLLCPSQPAGGDGAMAAPSKNPAARPATQTRQPPPSIAPRAGTATTPAREESAKEERVHKEGAGSASPSPRGKEQKGGASAHRKNKTQVEKRKLREKRRSTGVVNLPLGTESPDEGEGGAAIEKQGHPDLPKSNPADAPRVALTRQKSRTGAQDHPPLSRKQSGGPGKPAPERETPPLERRLHELEKVVSGEKQANQKLSRQLQEKEGLILKLQAEIGHMSEDLDGLEQENHTLREENQTLLRVVGQLTSS</sequence>
<feature type="compositionally biased region" description="Basic and acidic residues" evidence="1">
    <location>
        <begin position="223"/>
        <end position="243"/>
    </location>
</feature>
<feature type="region of interest" description="Disordered" evidence="1">
    <location>
        <begin position="1"/>
        <end position="255"/>
    </location>
</feature>
<reference evidence="2 3" key="1">
    <citation type="submission" date="2021-05" db="EMBL/GenBank/DDBJ databases">
        <authorList>
            <person name="Zahm M."/>
            <person name="Klopp C."/>
            <person name="Cabau C."/>
            <person name="Kuhl H."/>
            <person name="Suciu R."/>
            <person name="Ciorpac M."/>
            <person name="Holostenco D."/>
            <person name="Gessner J."/>
            <person name="Wuertz S."/>
            <person name="Hohne C."/>
            <person name="Stock M."/>
            <person name="Gislard M."/>
            <person name="Lluch J."/>
            <person name="Milhes M."/>
            <person name="Lampietro C."/>
            <person name="Lopez Roques C."/>
            <person name="Donnadieu C."/>
            <person name="Du K."/>
            <person name="Schartl M."/>
            <person name="Guiguen Y."/>
        </authorList>
    </citation>
    <scope>NUCLEOTIDE SEQUENCE [LARGE SCALE GENOMIC DNA]</scope>
    <source>
        <strain evidence="2">Hh-F2</strain>
        <tissue evidence="2">Blood</tissue>
    </source>
</reference>
<gene>
    <name evidence="2" type="ORF">HHUSO_G27530</name>
</gene>
<dbReference type="PANTHER" id="PTHR15093">
    <property type="entry name" value="PROSTATE APOPTOSIS RESPONSE PROTEIN PAR-4"/>
    <property type="match status" value="1"/>
</dbReference>
<protein>
    <submittedName>
        <fullName evidence="2">PRKC apoptosis WT1 regulator protein-like</fullName>
    </submittedName>
</protein>
<dbReference type="PANTHER" id="PTHR15093:SF1">
    <property type="entry name" value="PRKC APOPTOSIS WT1 REGULATOR PROTEIN"/>
    <property type="match status" value="1"/>
</dbReference>
<feature type="compositionally biased region" description="Basic and acidic residues" evidence="1">
    <location>
        <begin position="101"/>
        <end position="115"/>
    </location>
</feature>
<feature type="compositionally biased region" description="Low complexity" evidence="1">
    <location>
        <begin position="91"/>
        <end position="100"/>
    </location>
</feature>
<feature type="compositionally biased region" description="Gly residues" evidence="1">
    <location>
        <begin position="1"/>
        <end position="12"/>
    </location>
</feature>
<dbReference type="Proteomes" id="UP001369086">
    <property type="component" value="Unassembled WGS sequence"/>
</dbReference>
<organism evidence="2 3">
    <name type="scientific">Huso huso</name>
    <name type="common">Beluga</name>
    <name type="synonym">Acipenser huso</name>
    <dbReference type="NCBI Taxonomy" id="61971"/>
    <lineage>
        <taxon>Eukaryota</taxon>
        <taxon>Metazoa</taxon>
        <taxon>Chordata</taxon>
        <taxon>Craniata</taxon>
        <taxon>Vertebrata</taxon>
        <taxon>Euteleostomi</taxon>
        <taxon>Actinopterygii</taxon>
        <taxon>Chondrostei</taxon>
        <taxon>Acipenseriformes</taxon>
        <taxon>Acipenseridae</taxon>
        <taxon>Huso</taxon>
    </lineage>
</organism>
<dbReference type="InterPro" id="IPR026117">
    <property type="entry name" value="Par-4"/>
</dbReference>
<accession>A0ABR0YKF7</accession>